<protein>
    <submittedName>
        <fullName evidence="2">Uncharacterized protein</fullName>
    </submittedName>
</protein>
<proteinExistence type="predicted"/>
<accession>A0ABM7LN71</accession>
<gene>
    <name evidence="2" type="ORF">Aiant_13920</name>
</gene>
<sequence>MTVADPPAQPSTAVTVPSLVESRADLDGLGDLVAVCRHPNSRIYAVIFWFYCLALGVYPLVLALGAAFVPTGPDAHRPAWWILLPVGLAGAGVTYFVGRQAIGNVTRRALYLYRRGYVETKATGRIRRVRRWPDVTAMRRAQDYRVQLTVPAEQAGGAYVIRRVYGSRRRVHYPQQLSREIVRPLDERLVTVLVELDIEDHQP</sequence>
<dbReference type="Proteomes" id="UP000676967">
    <property type="component" value="Chromosome"/>
</dbReference>
<keyword evidence="1" id="KW-1133">Transmembrane helix</keyword>
<evidence type="ECO:0000313" key="3">
    <source>
        <dbReference type="Proteomes" id="UP000676967"/>
    </source>
</evidence>
<evidence type="ECO:0000256" key="1">
    <source>
        <dbReference type="SAM" id="Phobius"/>
    </source>
</evidence>
<name>A0ABM7LN71_9ACTN</name>
<keyword evidence="1" id="KW-0472">Membrane</keyword>
<evidence type="ECO:0000313" key="2">
    <source>
        <dbReference type="EMBL" id="BCJ40735.1"/>
    </source>
</evidence>
<reference evidence="2 3" key="1">
    <citation type="submission" date="2020-08" db="EMBL/GenBank/DDBJ databases">
        <title>Whole genome shotgun sequence of Actinoplanes ianthinogenes NBRC 13996.</title>
        <authorList>
            <person name="Komaki H."/>
            <person name="Tamura T."/>
        </authorList>
    </citation>
    <scope>NUCLEOTIDE SEQUENCE [LARGE SCALE GENOMIC DNA]</scope>
    <source>
        <strain evidence="2 3">NBRC 13996</strain>
    </source>
</reference>
<feature type="transmembrane region" description="Helical" evidence="1">
    <location>
        <begin position="46"/>
        <end position="68"/>
    </location>
</feature>
<dbReference type="RefSeq" id="WP_189335069.1">
    <property type="nucleotide sequence ID" value="NZ_AP023356.1"/>
</dbReference>
<organism evidence="2 3">
    <name type="scientific">Actinoplanes ianthinogenes</name>
    <dbReference type="NCBI Taxonomy" id="122358"/>
    <lineage>
        <taxon>Bacteria</taxon>
        <taxon>Bacillati</taxon>
        <taxon>Actinomycetota</taxon>
        <taxon>Actinomycetes</taxon>
        <taxon>Micromonosporales</taxon>
        <taxon>Micromonosporaceae</taxon>
        <taxon>Actinoplanes</taxon>
    </lineage>
</organism>
<dbReference type="EMBL" id="AP023356">
    <property type="protein sequence ID" value="BCJ40735.1"/>
    <property type="molecule type" value="Genomic_DNA"/>
</dbReference>
<keyword evidence="1" id="KW-0812">Transmembrane</keyword>
<keyword evidence="3" id="KW-1185">Reference proteome</keyword>
<feature type="transmembrane region" description="Helical" evidence="1">
    <location>
        <begin position="80"/>
        <end position="98"/>
    </location>
</feature>